<dbReference type="SUPFAM" id="SSF81383">
    <property type="entry name" value="F-box domain"/>
    <property type="match status" value="1"/>
</dbReference>
<dbReference type="InterPro" id="IPR036047">
    <property type="entry name" value="F-box-like_dom_sf"/>
</dbReference>
<dbReference type="OrthoDB" id="1905685at2759"/>
<gene>
    <name evidence="2" type="ORF">CEURO_LOCUS7100</name>
</gene>
<evidence type="ECO:0000313" key="3">
    <source>
        <dbReference type="Proteomes" id="UP001152484"/>
    </source>
</evidence>
<name>A0A9P0YY10_CUSEU</name>
<protein>
    <recommendedName>
        <fullName evidence="1">F-box protein</fullName>
    </recommendedName>
</protein>
<comment type="caution">
    <text evidence="2">The sequence shown here is derived from an EMBL/GenBank/DDBJ whole genome shotgun (WGS) entry which is preliminary data.</text>
</comment>
<dbReference type="GO" id="GO:0031146">
    <property type="term" value="P:SCF-dependent proteasomal ubiquitin-dependent protein catabolic process"/>
    <property type="evidence" value="ECO:0007669"/>
    <property type="project" value="UniProtKB-UniRule"/>
</dbReference>
<comment type="subcellular location">
    <subcellularLocation>
        <location evidence="1">Nucleus</location>
    </subcellularLocation>
</comment>
<evidence type="ECO:0000313" key="2">
    <source>
        <dbReference type="EMBL" id="CAH9079208.1"/>
    </source>
</evidence>
<dbReference type="GO" id="GO:0005737">
    <property type="term" value="C:cytoplasm"/>
    <property type="evidence" value="ECO:0007669"/>
    <property type="project" value="TreeGrafter"/>
</dbReference>
<accession>A0A9P0YY10</accession>
<keyword evidence="1" id="KW-0833">Ubl conjugation pathway</keyword>
<dbReference type="GO" id="GO:0016567">
    <property type="term" value="P:protein ubiquitination"/>
    <property type="evidence" value="ECO:0007669"/>
    <property type="project" value="UniProtKB-UniRule"/>
</dbReference>
<comment type="pathway">
    <text evidence="1">Protein modification; protein ubiquitination.</text>
</comment>
<organism evidence="2 3">
    <name type="scientific">Cuscuta europaea</name>
    <name type="common">European dodder</name>
    <dbReference type="NCBI Taxonomy" id="41803"/>
    <lineage>
        <taxon>Eukaryota</taxon>
        <taxon>Viridiplantae</taxon>
        <taxon>Streptophyta</taxon>
        <taxon>Embryophyta</taxon>
        <taxon>Tracheophyta</taxon>
        <taxon>Spermatophyta</taxon>
        <taxon>Magnoliopsida</taxon>
        <taxon>eudicotyledons</taxon>
        <taxon>Gunneridae</taxon>
        <taxon>Pentapetalae</taxon>
        <taxon>asterids</taxon>
        <taxon>lamiids</taxon>
        <taxon>Solanales</taxon>
        <taxon>Convolvulaceae</taxon>
        <taxon>Cuscuteae</taxon>
        <taxon>Cuscuta</taxon>
        <taxon>Cuscuta subgen. Cuscuta</taxon>
    </lineage>
</organism>
<keyword evidence="3" id="KW-1185">Reference proteome</keyword>
<comment type="subunit">
    <text evidence="1">Component of the SCF-type E3 ligase complex.</text>
</comment>
<dbReference type="GO" id="GO:0005634">
    <property type="term" value="C:nucleus"/>
    <property type="evidence" value="ECO:0007669"/>
    <property type="project" value="UniProtKB-SubCell"/>
</dbReference>
<dbReference type="AlphaFoldDB" id="A0A9P0YY10"/>
<proteinExistence type="predicted"/>
<dbReference type="GO" id="GO:0009740">
    <property type="term" value="P:gibberellic acid mediated signaling pathway"/>
    <property type="evidence" value="ECO:0007669"/>
    <property type="project" value="TreeGrafter"/>
</dbReference>
<keyword evidence="1" id="KW-0539">Nucleus</keyword>
<dbReference type="GO" id="GO:0019005">
    <property type="term" value="C:SCF ubiquitin ligase complex"/>
    <property type="evidence" value="ECO:0007669"/>
    <property type="project" value="UniProtKB-UniRule"/>
</dbReference>
<dbReference type="PANTHER" id="PTHR12874">
    <property type="entry name" value="F-BOX ONLY PROTEIN 48-RELATED"/>
    <property type="match status" value="1"/>
</dbReference>
<dbReference type="EMBL" id="CAMAPE010000010">
    <property type="protein sequence ID" value="CAH9079208.1"/>
    <property type="molecule type" value="Genomic_DNA"/>
</dbReference>
<reference evidence="2" key="1">
    <citation type="submission" date="2022-07" db="EMBL/GenBank/DDBJ databases">
        <authorList>
            <person name="Macas J."/>
            <person name="Novak P."/>
            <person name="Neumann P."/>
        </authorList>
    </citation>
    <scope>NUCLEOTIDE SEQUENCE</scope>
</reference>
<dbReference type="PANTHER" id="PTHR12874:SF16">
    <property type="entry name" value="OS01G0800800 PROTEIN"/>
    <property type="match status" value="1"/>
</dbReference>
<sequence length="265" mass="29847">MPKKRKNLKESKMNPEWEVIVLVSNHLCPKTLSLAACVSKLWHLCMSSDHLWQPILASTYPSLSSLRLADPAVPYRRLYALGHASDKRRVQNQQPQPPVISLSDVIFSVTVFHRDSPLLSLVKPGRELGMHENGVFLFDLEPTGDERRLALVGGNRLPHDVRVTWEAVLEGYTCKFTMLECGGEKRSFVSGMEAWYSEELPSPGCCPCSKGTVSGLVADLRLGWKKESCGRVLVEKISLGVMSVAEWRYVQVVDVLRYLQHFLLK</sequence>
<comment type="function">
    <text evidence="1">Acts as a component of a SCF E3 ubiquitin ligase complexes.</text>
</comment>
<dbReference type="Proteomes" id="UP001152484">
    <property type="component" value="Unassembled WGS sequence"/>
</dbReference>
<evidence type="ECO:0000256" key="1">
    <source>
        <dbReference type="RuleBase" id="RU369085"/>
    </source>
</evidence>